<evidence type="ECO:0000259" key="11">
    <source>
        <dbReference type="Pfam" id="PF06664"/>
    </source>
</evidence>
<sequence length="377" mass="43509">MSRWFQYMVGVIHIDWKPTTGKQASLSNSELALNVKLGYRDERTNWTVMAQSTEKRSLDCVKEKDYYECDIIPLYEIGSVHHDFYLLNLMYNTTKVRDLQIDSIYLHVILQTGGFTRVWLSLKTVTFPLIIGLVIFFWNRIRKLSRSANLLEKIIFGMGLTLAFLDCPIEWLTLGMKIPFMLLLNDIRQGIFYCALLSFWIVFCGEHMMDKVIRNRVSVYWKELTAVGIGSLCLFIFEICERGVQLTNPFFTIWADNIGKRVAVKEGNWKWGTGSWHASEDDDSENLDLDETQPLEYTSAFFTGVFCMWNIYAGSLLFLYAPSKKNPNLPEDEQSDERGEEIEFSQINSEAVALAPRSRENDGQNSFLSTLQKSAMD</sequence>
<dbReference type="Pfam" id="PF06664">
    <property type="entry name" value="WLS-like_TM"/>
    <property type="match status" value="1"/>
</dbReference>
<gene>
    <name evidence="13" type="ORF">DGYR_LOCUS2497</name>
</gene>
<feature type="transmembrane region" description="Helical" evidence="10">
    <location>
        <begin position="150"/>
        <end position="174"/>
    </location>
</feature>
<evidence type="ECO:0000256" key="1">
    <source>
        <dbReference type="ARBA" id="ARBA00004653"/>
    </source>
</evidence>
<organism evidence="13 14">
    <name type="scientific">Dimorphilus gyrociliatus</name>
    <dbReference type="NCBI Taxonomy" id="2664684"/>
    <lineage>
        <taxon>Eukaryota</taxon>
        <taxon>Metazoa</taxon>
        <taxon>Spiralia</taxon>
        <taxon>Lophotrochozoa</taxon>
        <taxon>Annelida</taxon>
        <taxon>Polychaeta</taxon>
        <taxon>Polychaeta incertae sedis</taxon>
        <taxon>Dinophilidae</taxon>
        <taxon>Dimorphilus</taxon>
    </lineage>
</organism>
<evidence type="ECO:0000256" key="6">
    <source>
        <dbReference type="ARBA" id="ARBA00022989"/>
    </source>
</evidence>
<evidence type="ECO:0000256" key="4">
    <source>
        <dbReference type="ARBA" id="ARBA00022687"/>
    </source>
</evidence>
<dbReference type="GO" id="GO:0016055">
    <property type="term" value="P:Wnt signaling pathway"/>
    <property type="evidence" value="ECO:0007669"/>
    <property type="project" value="UniProtKB-KW"/>
</dbReference>
<protein>
    <submittedName>
        <fullName evidence="13">DgyrCDS2687</fullName>
    </submittedName>
</protein>
<dbReference type="InterPro" id="IPR053936">
    <property type="entry name" value="WLS_GOLD"/>
</dbReference>
<dbReference type="GO" id="GO:0000139">
    <property type="term" value="C:Golgi membrane"/>
    <property type="evidence" value="ECO:0007669"/>
    <property type="project" value="UniProtKB-SubCell"/>
</dbReference>
<comment type="subcellular location">
    <subcellularLocation>
        <location evidence="1">Golgi apparatus membrane</location>
        <topology evidence="1">Multi-pass membrane protein</topology>
    </subcellularLocation>
</comment>
<evidence type="ECO:0000256" key="10">
    <source>
        <dbReference type="SAM" id="Phobius"/>
    </source>
</evidence>
<dbReference type="PANTHER" id="PTHR13449:SF2">
    <property type="entry name" value="PROTEIN WNTLESS HOMOLOG"/>
    <property type="match status" value="1"/>
</dbReference>
<evidence type="ECO:0000313" key="14">
    <source>
        <dbReference type="Proteomes" id="UP000549394"/>
    </source>
</evidence>
<keyword evidence="8 10" id="KW-0472">Membrane</keyword>
<keyword evidence="3" id="KW-0217">Developmental protein</keyword>
<dbReference type="Proteomes" id="UP000549394">
    <property type="component" value="Unassembled WGS sequence"/>
</dbReference>
<evidence type="ECO:0000313" key="13">
    <source>
        <dbReference type="EMBL" id="CAD5113525.1"/>
    </source>
</evidence>
<feature type="transmembrane region" description="Helical" evidence="10">
    <location>
        <begin position="297"/>
        <end position="320"/>
    </location>
</feature>
<evidence type="ECO:0000256" key="3">
    <source>
        <dbReference type="ARBA" id="ARBA00022473"/>
    </source>
</evidence>
<feature type="region of interest" description="Disordered" evidence="9">
    <location>
        <begin position="354"/>
        <end position="377"/>
    </location>
</feature>
<dbReference type="InterPro" id="IPR009551">
    <property type="entry name" value="Wntless"/>
</dbReference>
<feature type="transmembrane region" description="Helical" evidence="10">
    <location>
        <begin position="118"/>
        <end position="138"/>
    </location>
</feature>
<evidence type="ECO:0000259" key="12">
    <source>
        <dbReference type="Pfam" id="PF21883"/>
    </source>
</evidence>
<feature type="compositionally biased region" description="Polar residues" evidence="9">
    <location>
        <begin position="363"/>
        <end position="377"/>
    </location>
</feature>
<dbReference type="GO" id="GO:0061355">
    <property type="term" value="P:Wnt protein secretion"/>
    <property type="evidence" value="ECO:0007669"/>
    <property type="project" value="TreeGrafter"/>
</dbReference>
<evidence type="ECO:0000256" key="9">
    <source>
        <dbReference type="SAM" id="MobiDB-lite"/>
    </source>
</evidence>
<dbReference type="EMBL" id="CAJFCJ010000004">
    <property type="protein sequence ID" value="CAD5113525.1"/>
    <property type="molecule type" value="Genomic_DNA"/>
</dbReference>
<keyword evidence="4" id="KW-0879">Wnt signaling pathway</keyword>
<accession>A0A7I8VB11</accession>
<feature type="domain" description="Wntless GOLD" evidence="12">
    <location>
        <begin position="1"/>
        <end position="95"/>
    </location>
</feature>
<evidence type="ECO:0000256" key="8">
    <source>
        <dbReference type="ARBA" id="ARBA00023136"/>
    </source>
</evidence>
<evidence type="ECO:0000256" key="7">
    <source>
        <dbReference type="ARBA" id="ARBA00023034"/>
    </source>
</evidence>
<feature type="transmembrane region" description="Helical" evidence="10">
    <location>
        <begin position="220"/>
        <end position="239"/>
    </location>
</feature>
<dbReference type="OrthoDB" id="5804250at2759"/>
<dbReference type="PANTHER" id="PTHR13449">
    <property type="entry name" value="INTEGRAL MEMBRANE PROTEIN GPR177"/>
    <property type="match status" value="1"/>
</dbReference>
<keyword evidence="5 10" id="KW-0812">Transmembrane</keyword>
<keyword evidence="14" id="KW-1185">Reference proteome</keyword>
<dbReference type="AlphaFoldDB" id="A0A7I8VB11"/>
<evidence type="ECO:0000256" key="5">
    <source>
        <dbReference type="ARBA" id="ARBA00022692"/>
    </source>
</evidence>
<dbReference type="Pfam" id="PF21883">
    <property type="entry name" value="WLS_GOLD"/>
    <property type="match status" value="1"/>
</dbReference>
<evidence type="ECO:0000256" key="2">
    <source>
        <dbReference type="ARBA" id="ARBA00008148"/>
    </source>
</evidence>
<dbReference type="GO" id="GO:0006886">
    <property type="term" value="P:intracellular protein transport"/>
    <property type="evidence" value="ECO:0007669"/>
    <property type="project" value="TreeGrafter"/>
</dbReference>
<feature type="domain" description="Wntless-like transmembrane" evidence="11">
    <location>
        <begin position="113"/>
        <end position="256"/>
    </location>
</feature>
<comment type="caution">
    <text evidence="13">The sequence shown here is derived from an EMBL/GenBank/DDBJ whole genome shotgun (WGS) entry which is preliminary data.</text>
</comment>
<proteinExistence type="inferred from homology"/>
<name>A0A7I8VB11_9ANNE</name>
<dbReference type="GO" id="GO:0017147">
    <property type="term" value="F:Wnt-protein binding"/>
    <property type="evidence" value="ECO:0007669"/>
    <property type="project" value="InterPro"/>
</dbReference>
<keyword evidence="6 10" id="KW-1133">Transmembrane helix</keyword>
<keyword evidence="7" id="KW-0333">Golgi apparatus</keyword>
<comment type="similarity">
    <text evidence="2">Belongs to the wntless family.</text>
</comment>
<feature type="transmembrane region" description="Helical" evidence="10">
    <location>
        <begin position="190"/>
        <end position="208"/>
    </location>
</feature>
<reference evidence="13 14" key="1">
    <citation type="submission" date="2020-08" db="EMBL/GenBank/DDBJ databases">
        <authorList>
            <person name="Hejnol A."/>
        </authorList>
    </citation>
    <scope>NUCLEOTIDE SEQUENCE [LARGE SCALE GENOMIC DNA]</scope>
</reference>
<dbReference type="InterPro" id="IPR047843">
    <property type="entry name" value="WLS-like_TM"/>
</dbReference>